<dbReference type="AlphaFoldDB" id="A0A2S6CVD0"/>
<protein>
    <submittedName>
        <fullName evidence="2">Glycosyl transferase family 1</fullName>
    </submittedName>
</protein>
<dbReference type="RefSeq" id="WP_104387542.1">
    <property type="nucleotide sequence ID" value="NZ_PGEM01000059.1"/>
</dbReference>
<evidence type="ECO:0000259" key="1">
    <source>
        <dbReference type="Pfam" id="PF00534"/>
    </source>
</evidence>
<gene>
    <name evidence="2" type="ORF">CUN59_09055</name>
</gene>
<dbReference type="PANTHER" id="PTHR12526">
    <property type="entry name" value="GLYCOSYLTRANSFERASE"/>
    <property type="match status" value="1"/>
</dbReference>
<dbReference type="SUPFAM" id="SSF53756">
    <property type="entry name" value="UDP-Glycosyltransferase/glycogen phosphorylase"/>
    <property type="match status" value="1"/>
</dbReference>
<feature type="domain" description="Glycosyl transferase family 1" evidence="1">
    <location>
        <begin position="230"/>
        <end position="383"/>
    </location>
</feature>
<dbReference type="Gene3D" id="3.40.50.2000">
    <property type="entry name" value="Glycogen Phosphorylase B"/>
    <property type="match status" value="2"/>
</dbReference>
<organism evidence="2 3">
    <name type="scientific">Cuspidothrix issatschenkoi CHARLIE-1</name>
    <dbReference type="NCBI Taxonomy" id="2052836"/>
    <lineage>
        <taxon>Bacteria</taxon>
        <taxon>Bacillati</taxon>
        <taxon>Cyanobacteriota</taxon>
        <taxon>Cyanophyceae</taxon>
        <taxon>Nostocales</taxon>
        <taxon>Aphanizomenonaceae</taxon>
        <taxon>Cuspidothrix</taxon>
    </lineage>
</organism>
<evidence type="ECO:0000313" key="2">
    <source>
        <dbReference type="EMBL" id="PPJ63647.1"/>
    </source>
</evidence>
<dbReference type="InterPro" id="IPR001296">
    <property type="entry name" value="Glyco_trans_1"/>
</dbReference>
<keyword evidence="2" id="KW-0808">Transferase</keyword>
<dbReference type="EMBL" id="PGEM01000059">
    <property type="protein sequence ID" value="PPJ63647.1"/>
    <property type="molecule type" value="Genomic_DNA"/>
</dbReference>
<evidence type="ECO:0000313" key="3">
    <source>
        <dbReference type="Proteomes" id="UP000239589"/>
    </source>
</evidence>
<dbReference type="Proteomes" id="UP000239589">
    <property type="component" value="Unassembled WGS sequence"/>
</dbReference>
<reference evidence="2 3" key="1">
    <citation type="submission" date="2018-02" db="EMBL/GenBank/DDBJ databases">
        <title>Discovery of a pederin family compound in a non-symbiotic bloom-forming cyanobacterium.</title>
        <authorList>
            <person name="Kust A."/>
            <person name="Mares J."/>
            <person name="Jokela J."/>
            <person name="Urajova P."/>
            <person name="Hajek J."/>
            <person name="Saurav K."/>
            <person name="Voracova K."/>
            <person name="Fewer D.P."/>
            <person name="Haapaniemi E."/>
            <person name="Permi P."/>
            <person name="Rehakova K."/>
            <person name="Sivonen K."/>
            <person name="Hrouzek P."/>
        </authorList>
    </citation>
    <scope>NUCLEOTIDE SEQUENCE [LARGE SCALE GENOMIC DNA]</scope>
    <source>
        <strain evidence="2 3">CHARLIE-1</strain>
    </source>
</reference>
<proteinExistence type="predicted"/>
<sequence length="420" mass="47460">MKILISAYSCEPGMGSEPGVGWNIAREAAKYHEVWVLTRPDESQDIINAELARHPIPNLHFVYFTLPFWQDSRRWGQSGGMQLHYYLWQIQAYFVARELHQKIGFDLSHHVTFVKYSSPCFLSLLPIPLVWGPVGGGESAPASFWQDFNLNGKIYEIARSGARWVGEQDPFVRLTAKRSAVVRATTKDTAQRLYQMGVNHVQILPESGLSTADIEHLHQYQNSPYPIVRFISMGRLLHWKGFHLGLRAFAQANLPNTEYWIVGDGPQWYHLQTLASDLGIAEKVKFWGRLPREKALDLLKDCHILVHPSLHDSGGWVCMEAMAAGRPVICLDLGGPAVQVTEETGFKIPADEPYQAVRDLAAAMIHLVQNPQLIVTMGQAGRKLVNENYSWQVVGERLHKLYLEVASKKVLETDVISQVF</sequence>
<dbReference type="CDD" id="cd03801">
    <property type="entry name" value="GT4_PimA-like"/>
    <property type="match status" value="1"/>
</dbReference>
<accession>A0A2S6CVD0</accession>
<name>A0A2S6CVD0_9CYAN</name>
<dbReference type="Pfam" id="PF00534">
    <property type="entry name" value="Glycos_transf_1"/>
    <property type="match status" value="1"/>
</dbReference>
<keyword evidence="3" id="KW-1185">Reference proteome</keyword>
<comment type="caution">
    <text evidence="2">The sequence shown here is derived from an EMBL/GenBank/DDBJ whole genome shotgun (WGS) entry which is preliminary data.</text>
</comment>
<dbReference type="OrthoDB" id="9775208at2"/>
<dbReference type="GO" id="GO:0016757">
    <property type="term" value="F:glycosyltransferase activity"/>
    <property type="evidence" value="ECO:0007669"/>
    <property type="project" value="InterPro"/>
</dbReference>